<evidence type="ECO:0000313" key="6">
    <source>
        <dbReference type="EMBL" id="MFC4200213.1"/>
    </source>
</evidence>
<sequence length="294" mass="32903">MSSIRYLRTFVAVARRGSFSDAAEQVALTQAAVSLQMRALETELGRPLFDRSGRLATLNAAGRELLPEIEQLLEIYDRIRTPRPPPGTYAGTLSIGAIVSCMSTLARIVSQLKSEHRDLTIRLSSGKSRELCHKVENGEIDAALVVGAGKTPPGTRWKRLYQEPVCLIASTRVIGDDPRELLRTHPFLRFDRSQHTGAQVERVLRKLGVTPDDFLELNAIEQVLDLVRHDVGITVLPLLHTMRWQEATGLRTLPLPPELGQVSRDIGMVERRDHRLQEVTAMIFERYATLSART</sequence>
<keyword evidence="3" id="KW-0238">DNA-binding</keyword>
<keyword evidence="7" id="KW-1185">Reference proteome</keyword>
<reference evidence="7" key="1">
    <citation type="journal article" date="2019" name="Int. J. Syst. Evol. Microbiol.">
        <title>The Global Catalogue of Microorganisms (GCM) 10K type strain sequencing project: providing services to taxonomists for standard genome sequencing and annotation.</title>
        <authorList>
            <consortium name="The Broad Institute Genomics Platform"/>
            <consortium name="The Broad Institute Genome Sequencing Center for Infectious Disease"/>
            <person name="Wu L."/>
            <person name="Ma J."/>
        </authorList>
    </citation>
    <scope>NUCLEOTIDE SEQUENCE [LARGE SCALE GENOMIC DNA]</scope>
    <source>
        <strain evidence="7">LMG 24813</strain>
    </source>
</reference>
<dbReference type="PANTHER" id="PTHR30126:SF94">
    <property type="entry name" value="LYSR FAMILY TRANSCRIPTIONAL REGULATOR"/>
    <property type="match status" value="1"/>
</dbReference>
<feature type="domain" description="HTH lysR-type" evidence="5">
    <location>
        <begin position="1"/>
        <end position="59"/>
    </location>
</feature>
<proteinExistence type="inferred from homology"/>
<dbReference type="Proteomes" id="UP001595848">
    <property type="component" value="Unassembled WGS sequence"/>
</dbReference>
<dbReference type="InterPro" id="IPR000847">
    <property type="entry name" value="LysR_HTH_N"/>
</dbReference>
<evidence type="ECO:0000259" key="5">
    <source>
        <dbReference type="PROSITE" id="PS50931"/>
    </source>
</evidence>
<dbReference type="Pfam" id="PF03466">
    <property type="entry name" value="LysR_substrate"/>
    <property type="match status" value="1"/>
</dbReference>
<gene>
    <name evidence="6" type="ORF">ACFOY1_04530</name>
</gene>
<evidence type="ECO:0000313" key="7">
    <source>
        <dbReference type="Proteomes" id="UP001595848"/>
    </source>
</evidence>
<dbReference type="PANTHER" id="PTHR30126">
    <property type="entry name" value="HTH-TYPE TRANSCRIPTIONAL REGULATOR"/>
    <property type="match status" value="1"/>
</dbReference>
<dbReference type="Pfam" id="PF00126">
    <property type="entry name" value="HTH_1"/>
    <property type="match status" value="1"/>
</dbReference>
<keyword evidence="4" id="KW-0804">Transcription</keyword>
<dbReference type="RefSeq" id="WP_217965042.1">
    <property type="nucleotide sequence ID" value="NZ_JAHTBN010000005.1"/>
</dbReference>
<evidence type="ECO:0000256" key="3">
    <source>
        <dbReference type="ARBA" id="ARBA00023125"/>
    </source>
</evidence>
<dbReference type="EMBL" id="JBHSBV010000001">
    <property type="protein sequence ID" value="MFC4200213.1"/>
    <property type="molecule type" value="Genomic_DNA"/>
</dbReference>
<name>A0ABV8NW74_9BURK</name>
<organism evidence="6 7">
    <name type="scientific">Candidimonas humi</name>
    <dbReference type="NCBI Taxonomy" id="683355"/>
    <lineage>
        <taxon>Bacteria</taxon>
        <taxon>Pseudomonadati</taxon>
        <taxon>Pseudomonadota</taxon>
        <taxon>Betaproteobacteria</taxon>
        <taxon>Burkholderiales</taxon>
        <taxon>Alcaligenaceae</taxon>
        <taxon>Candidimonas</taxon>
    </lineage>
</organism>
<dbReference type="PROSITE" id="PS50931">
    <property type="entry name" value="HTH_LYSR"/>
    <property type="match status" value="1"/>
</dbReference>
<keyword evidence="2" id="KW-0805">Transcription regulation</keyword>
<evidence type="ECO:0000256" key="4">
    <source>
        <dbReference type="ARBA" id="ARBA00023163"/>
    </source>
</evidence>
<protein>
    <submittedName>
        <fullName evidence="6">LysR family transcriptional regulator</fullName>
    </submittedName>
</protein>
<accession>A0ABV8NW74</accession>
<evidence type="ECO:0000256" key="1">
    <source>
        <dbReference type="ARBA" id="ARBA00009437"/>
    </source>
</evidence>
<comment type="similarity">
    <text evidence="1">Belongs to the LysR transcriptional regulatory family.</text>
</comment>
<evidence type="ECO:0000256" key="2">
    <source>
        <dbReference type="ARBA" id="ARBA00023015"/>
    </source>
</evidence>
<comment type="caution">
    <text evidence="6">The sequence shown here is derived from an EMBL/GenBank/DDBJ whole genome shotgun (WGS) entry which is preliminary data.</text>
</comment>
<dbReference type="InterPro" id="IPR005119">
    <property type="entry name" value="LysR_subst-bd"/>
</dbReference>